<dbReference type="Proteomes" id="UP000076609">
    <property type="component" value="Unassembled WGS sequence"/>
</dbReference>
<name>A0ABR5YAT3_9SPHN</name>
<accession>A0ABR5YAT3</accession>
<reference evidence="3" key="1">
    <citation type="submission" date="2016-01" db="EMBL/GenBank/DDBJ databases">
        <title>Draft genome of Chromobacterium sp. F49.</title>
        <authorList>
            <person name="Hong K.W."/>
        </authorList>
    </citation>
    <scope>NUCLEOTIDE SEQUENCE [LARGE SCALE GENOMIC DNA]</scope>
    <source>
        <strain evidence="3">CN3</strain>
    </source>
</reference>
<keyword evidence="1" id="KW-0732">Signal</keyword>
<evidence type="ECO:0000256" key="1">
    <source>
        <dbReference type="SAM" id="SignalP"/>
    </source>
</evidence>
<comment type="caution">
    <text evidence="2">The sequence shown here is derived from an EMBL/GenBank/DDBJ whole genome shotgun (WGS) entry which is preliminary data.</text>
</comment>
<feature type="signal peptide" evidence="1">
    <location>
        <begin position="1"/>
        <end position="18"/>
    </location>
</feature>
<gene>
    <name evidence="2" type="ORF">AVT10_16465</name>
</gene>
<dbReference type="EMBL" id="LQQO01000030">
    <property type="protein sequence ID" value="KZE12120.1"/>
    <property type="molecule type" value="Genomic_DNA"/>
</dbReference>
<evidence type="ECO:0000313" key="3">
    <source>
        <dbReference type="Proteomes" id="UP000076609"/>
    </source>
</evidence>
<keyword evidence="3" id="KW-1185">Reference proteome</keyword>
<protein>
    <submittedName>
        <fullName evidence="2">Uncharacterized protein</fullName>
    </submittedName>
</protein>
<feature type="chain" id="PRO_5046108601" evidence="1">
    <location>
        <begin position="19"/>
        <end position="232"/>
    </location>
</feature>
<dbReference type="RefSeq" id="WP_066691311.1">
    <property type="nucleotide sequence ID" value="NZ_CP117028.1"/>
</dbReference>
<proteinExistence type="predicted"/>
<organism evidence="2 3">
    <name type="scientific">Sphingomonas hankookensis</name>
    <dbReference type="NCBI Taxonomy" id="563996"/>
    <lineage>
        <taxon>Bacteria</taxon>
        <taxon>Pseudomonadati</taxon>
        <taxon>Pseudomonadota</taxon>
        <taxon>Alphaproteobacteria</taxon>
        <taxon>Sphingomonadales</taxon>
        <taxon>Sphingomonadaceae</taxon>
        <taxon>Sphingomonas</taxon>
    </lineage>
</organism>
<evidence type="ECO:0000313" key="2">
    <source>
        <dbReference type="EMBL" id="KZE12120.1"/>
    </source>
</evidence>
<sequence>MLRLVPLVALFLVTAAPAQETLRYDVAERTRALAFDPGRFFPERPRPAIAIRYLGDDVDMPVYTIAIRKGCVDTDQDDSEASLNCGQRLIARMLRAPFPGTPDRPRQRGYRLIGTLAQARPDSDDALRRGLDGAGLEWVEADVRQCPKAMAQLARLPELRFAAGVDFDRRLSEIVLHADTIRFDLEEFNLRVSYDGWLKPGTAGAWASDFAKALEGCWKPATAPVPWRVVVK</sequence>